<sequence>MVKTALLKAIRFYQQTGGSVKYFAISCNFTPTCSHYTYQAIERFGVIKGVHIGIKRIKRCNDPNCIDVIEDPVPITLAIKLPRVLPTK</sequence>
<comment type="caution">
    <text evidence="1">The sequence shown here is derived from an EMBL/GenBank/DDBJ whole genome shotgun (WGS) entry which is preliminary data.</text>
</comment>
<reference evidence="1 2" key="1">
    <citation type="submission" date="2014-08" db="EMBL/GenBank/DDBJ databases">
        <title>Genomic and Phenotypic Diversity of Colwellia psychrerythraea strains from Disparate Marine Basins.</title>
        <authorList>
            <person name="Techtmann S.M."/>
            <person name="Stelling S.C."/>
            <person name="Utturkar S.M."/>
            <person name="Alshibli N."/>
            <person name="Harris A."/>
            <person name="Brown S.D."/>
            <person name="Hazen T.C."/>
        </authorList>
    </citation>
    <scope>NUCLEOTIDE SEQUENCE [LARGE SCALE GENOMIC DNA]</scope>
    <source>
        <strain evidence="1 2">GAB14E</strain>
    </source>
</reference>
<dbReference type="InterPro" id="IPR002696">
    <property type="entry name" value="Membr_insert_effic_factor_YidD"/>
</dbReference>
<dbReference type="EMBL" id="JQEC01000057">
    <property type="protein sequence ID" value="KGJ89046.1"/>
    <property type="molecule type" value="Genomic_DNA"/>
</dbReference>
<protein>
    <recommendedName>
        <fullName evidence="3">Membrane protein insertion efficiency factor YidD</fullName>
    </recommendedName>
</protein>
<dbReference type="OrthoDB" id="9156153at2"/>
<dbReference type="AlphaFoldDB" id="A0A099KFC4"/>
<dbReference type="Proteomes" id="UP000029868">
    <property type="component" value="Unassembled WGS sequence"/>
</dbReference>
<dbReference type="SMART" id="SM01234">
    <property type="entry name" value="Haemolytic"/>
    <property type="match status" value="1"/>
</dbReference>
<proteinExistence type="predicted"/>
<dbReference type="Pfam" id="PF01809">
    <property type="entry name" value="YidD"/>
    <property type="match status" value="1"/>
</dbReference>
<dbReference type="PANTHER" id="PTHR33383">
    <property type="entry name" value="MEMBRANE PROTEIN INSERTION EFFICIENCY FACTOR-RELATED"/>
    <property type="match status" value="1"/>
</dbReference>
<name>A0A099KFC4_COLPS</name>
<gene>
    <name evidence="1" type="ORF">GAB14E_4042</name>
</gene>
<evidence type="ECO:0000313" key="1">
    <source>
        <dbReference type="EMBL" id="KGJ89046.1"/>
    </source>
</evidence>
<accession>A0A099KFC4</accession>
<evidence type="ECO:0008006" key="3">
    <source>
        <dbReference type="Google" id="ProtNLM"/>
    </source>
</evidence>
<dbReference type="NCBIfam" id="TIGR00278">
    <property type="entry name" value="membrane protein insertion efficiency factor YidD"/>
    <property type="match status" value="1"/>
</dbReference>
<dbReference type="PATRIC" id="fig|28229.3.peg.4013"/>
<organism evidence="1 2">
    <name type="scientific">Colwellia psychrerythraea</name>
    <name type="common">Vibrio psychroerythus</name>
    <dbReference type="NCBI Taxonomy" id="28229"/>
    <lineage>
        <taxon>Bacteria</taxon>
        <taxon>Pseudomonadati</taxon>
        <taxon>Pseudomonadota</taxon>
        <taxon>Gammaproteobacteria</taxon>
        <taxon>Alteromonadales</taxon>
        <taxon>Colwelliaceae</taxon>
        <taxon>Colwellia</taxon>
    </lineage>
</organism>
<dbReference type="RefSeq" id="WP_052094009.1">
    <property type="nucleotide sequence ID" value="NZ_JQEC01000057.1"/>
</dbReference>
<evidence type="ECO:0000313" key="2">
    <source>
        <dbReference type="Proteomes" id="UP000029868"/>
    </source>
</evidence>
<dbReference type="PANTHER" id="PTHR33383:SF1">
    <property type="entry name" value="MEMBRANE PROTEIN INSERTION EFFICIENCY FACTOR-RELATED"/>
    <property type="match status" value="1"/>
</dbReference>